<dbReference type="Pfam" id="PF01757">
    <property type="entry name" value="Acyl_transf_3"/>
    <property type="match status" value="1"/>
</dbReference>
<dbReference type="Proteomes" id="UP000053240">
    <property type="component" value="Unassembled WGS sequence"/>
</dbReference>
<dbReference type="InterPro" id="IPR004119">
    <property type="entry name" value="EcKL"/>
</dbReference>
<feature type="transmembrane region" description="Helical" evidence="2">
    <location>
        <begin position="777"/>
        <end position="796"/>
    </location>
</feature>
<feature type="transmembrane region" description="Helical" evidence="2">
    <location>
        <begin position="950"/>
        <end position="966"/>
    </location>
</feature>
<evidence type="ECO:0000256" key="1">
    <source>
        <dbReference type="SAM" id="MobiDB-lite"/>
    </source>
</evidence>
<feature type="transmembrane region" description="Helical" evidence="2">
    <location>
        <begin position="910"/>
        <end position="930"/>
    </location>
</feature>
<dbReference type="SUPFAM" id="SSF56112">
    <property type="entry name" value="Protein kinase-like (PK-like)"/>
    <property type="match status" value="1"/>
</dbReference>
<gene>
    <name evidence="4" type="ORF">RR48_02899</name>
</gene>
<feature type="region of interest" description="Disordered" evidence="1">
    <location>
        <begin position="398"/>
        <end position="418"/>
    </location>
</feature>
<reference evidence="4 5" key="1">
    <citation type="journal article" date="2015" name="Nat. Commun.">
        <title>Outbred genome sequencing and CRISPR/Cas9 gene editing in butterflies.</title>
        <authorList>
            <person name="Li X."/>
            <person name="Fan D."/>
            <person name="Zhang W."/>
            <person name="Liu G."/>
            <person name="Zhang L."/>
            <person name="Zhao L."/>
            <person name="Fang X."/>
            <person name="Chen L."/>
            <person name="Dong Y."/>
            <person name="Chen Y."/>
            <person name="Ding Y."/>
            <person name="Zhao R."/>
            <person name="Feng M."/>
            <person name="Zhu Y."/>
            <person name="Feng Y."/>
            <person name="Jiang X."/>
            <person name="Zhu D."/>
            <person name="Xiang H."/>
            <person name="Feng X."/>
            <person name="Li S."/>
            <person name="Wang J."/>
            <person name="Zhang G."/>
            <person name="Kronforst M.R."/>
            <person name="Wang W."/>
        </authorList>
    </citation>
    <scope>NUCLEOTIDE SEQUENCE [LARGE SCALE GENOMIC DNA]</scope>
    <source>
        <strain evidence="4">Ya'a_city_454_Pm</strain>
        <tissue evidence="4">Whole body</tissue>
    </source>
</reference>
<sequence>MADVLALEQLVREKLGDECPRPQVKIERFDSGGANYTSALFKILVSRSGRDDLQLFAKVASFSEAMRTKESHDVPLEHRFVFPEYFGHSSTHGNEAIVIDDLGVQGYKSFNRFASMNWEYASKSVETLAKFHALSLVFAHEQPEEFEKIAAGMQYGIGVNADEASKELYVKIVESSLATLPEDYRDRVRKVVYSEEVMKFHNKPVKKVVLAHGDFRPSNLLFKRKEGVLHARAVDYQMMHAGCALADLIYFITVGSDKQFRDKYFHRLIEYYREQLELALSRFSLDIEDVYPKKIFDEELAVILQLAVVISVMILPSVMADAEDAPKAGSNFDFFESTVKPGQLFTERFKELIQDCIDWGVPQLTRHNTTKWRVHTSPTRCVVSLRRPPHLTQLTRTGIASDATQHKPSQHTASEKSSEYRRMPPLFSLDEYEQCLSDTGGTYCLLDLDLFSDQPSELMRYIHEYSSDTKKHFNHTQIHRGVCVTQRCSYANYTTRDLNTTLEACLNNTIWQHYNIQARLNKINYCNSAEDRGGFQIFSIYQNELILTLACHLRLEQYIYSTVSGNPYILSFSLRRNWAKLVSPSGIGSDPRLERLKSFHGLRAITMACVIFSHVALAMGYCYLENPDFVEKSFEDPSKQILFHGNLVTHTFFVMSAFLLAYNFQINAEKHKASLWDFPKGVLLRLIRLTPTYALVLATSATLLRHMGGGPMWQHVVGRHASDCRRYWWTHMLYIQNYMSTDNTCLLETWYLAADTQLFCVGLLVCLLCRRSRAKRLALVSLFLLSLLITAATTYFRDLDPIFYQSPEMIRSLYTRDWTFRYSYIPGHTNLSPYVLGLAGGFLAYHWQTDSKDVDKYKKYRYVVWSLFPLGVLLILSGAVFYMDVAIPNSFKLVYATLYKPLFQLMKYRYVVWSLFPLGVLLILSGAVFYMDVAIPNSFKLVYATLYKPLFQLMVVILIMSCVFKIESVYRCILEWRGFTWAGRLTYGVYLLHTSFQRTLIGSQVQTIYIREYNVIAVMFATMFMSTLASGALWLCVESPVAALSKAFFPKKKRVET</sequence>
<feature type="transmembrane region" description="Helical" evidence="2">
    <location>
        <begin position="641"/>
        <end position="662"/>
    </location>
</feature>
<dbReference type="AlphaFoldDB" id="A0A0N0PAP1"/>
<organism evidence="4 5">
    <name type="scientific">Papilio machaon</name>
    <name type="common">Old World swallowtail butterfly</name>
    <dbReference type="NCBI Taxonomy" id="76193"/>
    <lineage>
        <taxon>Eukaryota</taxon>
        <taxon>Metazoa</taxon>
        <taxon>Ecdysozoa</taxon>
        <taxon>Arthropoda</taxon>
        <taxon>Hexapoda</taxon>
        <taxon>Insecta</taxon>
        <taxon>Pterygota</taxon>
        <taxon>Neoptera</taxon>
        <taxon>Endopterygota</taxon>
        <taxon>Lepidoptera</taxon>
        <taxon>Glossata</taxon>
        <taxon>Ditrysia</taxon>
        <taxon>Papilionoidea</taxon>
        <taxon>Papilionidae</taxon>
        <taxon>Papilioninae</taxon>
        <taxon>Papilio</taxon>
    </lineage>
</organism>
<evidence type="ECO:0000313" key="5">
    <source>
        <dbReference type="Proteomes" id="UP000053240"/>
    </source>
</evidence>
<keyword evidence="2" id="KW-0472">Membrane</keyword>
<evidence type="ECO:0000259" key="3">
    <source>
        <dbReference type="SMART" id="SM00587"/>
    </source>
</evidence>
<keyword evidence="2" id="KW-0812">Transmembrane</keyword>
<dbReference type="InterPro" id="IPR052728">
    <property type="entry name" value="O2_lipid_transport_reg"/>
</dbReference>
<evidence type="ECO:0000256" key="2">
    <source>
        <dbReference type="SAM" id="Phobius"/>
    </source>
</evidence>
<dbReference type="EMBL" id="KQ461184">
    <property type="protein sequence ID" value="KPJ07529.1"/>
    <property type="molecule type" value="Genomic_DNA"/>
</dbReference>
<dbReference type="PANTHER" id="PTHR11161:SF22">
    <property type="entry name" value="ACYLTRANSFERASE 3 DOMAIN-CONTAINING PROTEIN-RELATED"/>
    <property type="match status" value="1"/>
</dbReference>
<name>A0A0N0PAP1_PAPMA</name>
<feature type="transmembrane region" description="Helical" evidence="2">
    <location>
        <begin position="602"/>
        <end position="621"/>
    </location>
</feature>
<feature type="transmembrane region" description="Helical" evidence="2">
    <location>
        <begin position="1016"/>
        <end position="1037"/>
    </location>
</feature>
<dbReference type="InParanoid" id="A0A0N0PAP1"/>
<dbReference type="InterPro" id="IPR015897">
    <property type="entry name" value="CHK_kinase-like"/>
</dbReference>
<protein>
    <submittedName>
        <fullName evidence="4">Nose resistant to fluoxetine protein 6</fullName>
    </submittedName>
</protein>
<dbReference type="Gene3D" id="3.90.1200.10">
    <property type="match status" value="1"/>
</dbReference>
<feature type="compositionally biased region" description="Polar residues" evidence="1">
    <location>
        <begin position="398"/>
        <end position="412"/>
    </location>
</feature>
<proteinExistence type="predicted"/>
<feature type="transmembrane region" description="Helical" evidence="2">
    <location>
        <begin position="682"/>
        <end position="704"/>
    </location>
</feature>
<feature type="domain" description="CHK kinase-like" evidence="3">
    <location>
        <begin position="97"/>
        <end position="282"/>
    </location>
</feature>
<dbReference type="FunCoup" id="A0A0N0PAP1">
    <property type="interactions" value="13"/>
</dbReference>
<dbReference type="SMART" id="SM00587">
    <property type="entry name" value="CHK"/>
    <property type="match status" value="1"/>
</dbReference>
<dbReference type="InterPro" id="IPR002656">
    <property type="entry name" value="Acyl_transf_3_dom"/>
</dbReference>
<keyword evidence="2" id="KW-1133">Transmembrane helix</keyword>
<dbReference type="InterPro" id="IPR011009">
    <property type="entry name" value="Kinase-like_dom_sf"/>
</dbReference>
<feature type="transmembrane region" description="Helical" evidence="2">
    <location>
        <begin position="862"/>
        <end position="883"/>
    </location>
</feature>
<dbReference type="Pfam" id="PF02958">
    <property type="entry name" value="EcKL"/>
    <property type="match status" value="1"/>
</dbReference>
<dbReference type="PANTHER" id="PTHR11161">
    <property type="entry name" value="O-ACYLTRANSFERASE"/>
    <property type="match status" value="1"/>
</dbReference>
<evidence type="ECO:0000313" key="4">
    <source>
        <dbReference type="EMBL" id="KPJ07529.1"/>
    </source>
</evidence>
<accession>A0A0N0PAP1</accession>
<dbReference type="GO" id="GO:0016747">
    <property type="term" value="F:acyltransferase activity, transferring groups other than amino-acyl groups"/>
    <property type="evidence" value="ECO:0007669"/>
    <property type="project" value="InterPro"/>
</dbReference>
<keyword evidence="5" id="KW-1185">Reference proteome</keyword>